<dbReference type="InterPro" id="IPR002528">
    <property type="entry name" value="MATE_fam"/>
</dbReference>
<evidence type="ECO:0000256" key="2">
    <source>
        <dbReference type="ARBA" id="ARBA00010199"/>
    </source>
</evidence>
<gene>
    <name evidence="8" type="ORF">BDY17DRAFT_265257</name>
</gene>
<evidence type="ECO:0000256" key="4">
    <source>
        <dbReference type="ARBA" id="ARBA00022989"/>
    </source>
</evidence>
<dbReference type="AlphaFoldDB" id="A0A6A6PTK3"/>
<feature type="transmembrane region" description="Helical" evidence="7">
    <location>
        <begin position="299"/>
        <end position="316"/>
    </location>
</feature>
<dbReference type="CDD" id="cd13132">
    <property type="entry name" value="MATE_eukaryotic"/>
    <property type="match status" value="1"/>
</dbReference>
<feature type="transmembrane region" description="Helical" evidence="7">
    <location>
        <begin position="438"/>
        <end position="458"/>
    </location>
</feature>
<dbReference type="InterPro" id="IPR045069">
    <property type="entry name" value="MATE_euk"/>
</dbReference>
<feature type="transmembrane region" description="Helical" evidence="7">
    <location>
        <begin position="328"/>
        <end position="348"/>
    </location>
</feature>
<dbReference type="RefSeq" id="XP_033589584.1">
    <property type="nucleotide sequence ID" value="XM_033731895.1"/>
</dbReference>
<evidence type="ECO:0000313" key="9">
    <source>
        <dbReference type="Proteomes" id="UP000799767"/>
    </source>
</evidence>
<proteinExistence type="inferred from homology"/>
<dbReference type="GO" id="GO:0015297">
    <property type="term" value="F:antiporter activity"/>
    <property type="evidence" value="ECO:0007669"/>
    <property type="project" value="InterPro"/>
</dbReference>
<dbReference type="GeneID" id="54472897"/>
<feature type="transmembrane region" description="Helical" evidence="7">
    <location>
        <begin position="548"/>
        <end position="571"/>
    </location>
</feature>
<reference evidence="8" key="1">
    <citation type="journal article" date="2020" name="Stud. Mycol.">
        <title>101 Dothideomycetes genomes: a test case for predicting lifestyles and emergence of pathogens.</title>
        <authorList>
            <person name="Haridas S."/>
            <person name="Albert R."/>
            <person name="Binder M."/>
            <person name="Bloem J."/>
            <person name="Labutti K."/>
            <person name="Salamov A."/>
            <person name="Andreopoulos B."/>
            <person name="Baker S."/>
            <person name="Barry K."/>
            <person name="Bills G."/>
            <person name="Bluhm B."/>
            <person name="Cannon C."/>
            <person name="Castanera R."/>
            <person name="Culley D."/>
            <person name="Daum C."/>
            <person name="Ezra D."/>
            <person name="Gonzalez J."/>
            <person name="Henrissat B."/>
            <person name="Kuo A."/>
            <person name="Liang C."/>
            <person name="Lipzen A."/>
            <person name="Lutzoni F."/>
            <person name="Magnuson J."/>
            <person name="Mondo S."/>
            <person name="Nolan M."/>
            <person name="Ohm R."/>
            <person name="Pangilinan J."/>
            <person name="Park H.-J."/>
            <person name="Ramirez L."/>
            <person name="Alfaro M."/>
            <person name="Sun H."/>
            <person name="Tritt A."/>
            <person name="Yoshinaga Y."/>
            <person name="Zwiers L.-H."/>
            <person name="Turgeon B."/>
            <person name="Goodwin S."/>
            <person name="Spatafora J."/>
            <person name="Crous P."/>
            <person name="Grigoriev I."/>
        </authorList>
    </citation>
    <scope>NUCLEOTIDE SEQUENCE</scope>
    <source>
        <strain evidence="8">CBS 113389</strain>
    </source>
</reference>
<dbReference type="GO" id="GO:1990961">
    <property type="term" value="P:xenobiotic detoxification by transmembrane export across the plasma membrane"/>
    <property type="evidence" value="ECO:0007669"/>
    <property type="project" value="InterPro"/>
</dbReference>
<feature type="transmembrane region" description="Helical" evidence="7">
    <location>
        <begin position="516"/>
        <end position="536"/>
    </location>
</feature>
<evidence type="ECO:0000256" key="1">
    <source>
        <dbReference type="ARBA" id="ARBA00004141"/>
    </source>
</evidence>
<accession>A0A6A6PTK3</accession>
<evidence type="ECO:0000256" key="5">
    <source>
        <dbReference type="ARBA" id="ARBA00023136"/>
    </source>
</evidence>
<feature type="region of interest" description="Disordered" evidence="6">
    <location>
        <begin position="1"/>
        <end position="82"/>
    </location>
</feature>
<feature type="transmembrane region" description="Helical" evidence="7">
    <location>
        <begin position="577"/>
        <end position="598"/>
    </location>
</feature>
<organism evidence="8 9">
    <name type="scientific">Neohortaea acidophila</name>
    <dbReference type="NCBI Taxonomy" id="245834"/>
    <lineage>
        <taxon>Eukaryota</taxon>
        <taxon>Fungi</taxon>
        <taxon>Dikarya</taxon>
        <taxon>Ascomycota</taxon>
        <taxon>Pezizomycotina</taxon>
        <taxon>Dothideomycetes</taxon>
        <taxon>Dothideomycetidae</taxon>
        <taxon>Mycosphaerellales</taxon>
        <taxon>Teratosphaeriaceae</taxon>
        <taxon>Neohortaea</taxon>
    </lineage>
</organism>
<evidence type="ECO:0000256" key="7">
    <source>
        <dbReference type="SAM" id="Phobius"/>
    </source>
</evidence>
<feature type="transmembrane region" description="Helical" evidence="7">
    <location>
        <begin position="360"/>
        <end position="380"/>
    </location>
</feature>
<dbReference type="GO" id="GO:0016020">
    <property type="term" value="C:membrane"/>
    <property type="evidence" value="ECO:0007669"/>
    <property type="project" value="UniProtKB-SubCell"/>
</dbReference>
<evidence type="ECO:0000313" key="8">
    <source>
        <dbReference type="EMBL" id="KAF2483014.1"/>
    </source>
</evidence>
<keyword evidence="4 7" id="KW-1133">Transmembrane helix</keyword>
<keyword evidence="9" id="KW-1185">Reference proteome</keyword>
<evidence type="ECO:0000256" key="6">
    <source>
        <dbReference type="SAM" id="MobiDB-lite"/>
    </source>
</evidence>
<protein>
    <submittedName>
        <fullName evidence="8">Putative MATE efflux family protein subfamily</fullName>
    </submittedName>
</protein>
<name>A0A6A6PTK3_9PEZI</name>
<sequence length="617" mass="65960">MGSAKDRGVRTSHGGPSTASSSDEAGQSTSASIAEESIRRDLEDESAVDAELRNTEGSTSKPALGQHSLATGRRGSSNVAASSQSLLPIPPVAELAVQAERSPEAVIEEERTLLRDNKLLPDSTQPGTGEATETTALLNASNTEAGYGAETTAEAIDKAWEDAVLSGQIQTTWQREAKVVASYSSRLMLTYFLQQSLTLTTIFTAGRLGKNELAAVSLGSMTAVITGYSVYYGLTTSLDTLCAQAYGRGNKKLVGLYMQRMVYFSWLCTIPIAVVWYASPYILAKLVPEKEIAMLSGRYLRVLIFGAPAFACFESSKRYVQAQGRFNATLCVLLFISPLNVLLQYIFVWKLELGFIGSPLAVAIAQNLMPLGMFTYVQLVGGKECWPGFSRKAFKNWGPMVSLALPGFIMLFAEIIAFEVVTLAAARISATHLAANSILQSLCVIMFTIPFPVSIAGGTRMANLIGASLPDAARVTSNVLFVVGAILGTCNVIILYSGRSYIPYLYTHDSDVAELAAATLPINAAFQLFDAIAAQCNGMLRGLGKQKIGGYVSLFSFYGLALPVSFGTAFGLGWDLTGLWCGPAIALFVQAILESIYVSKTSFQKASEAAARRSSTG</sequence>
<feature type="compositionally biased region" description="Polar residues" evidence="6">
    <location>
        <begin position="14"/>
        <end position="32"/>
    </location>
</feature>
<evidence type="ECO:0000256" key="3">
    <source>
        <dbReference type="ARBA" id="ARBA00022692"/>
    </source>
</evidence>
<dbReference type="Pfam" id="PF01554">
    <property type="entry name" value="MatE"/>
    <property type="match status" value="2"/>
</dbReference>
<dbReference type="OrthoDB" id="2126698at2759"/>
<dbReference type="PANTHER" id="PTHR11206">
    <property type="entry name" value="MULTIDRUG RESISTANCE PROTEIN"/>
    <property type="match status" value="1"/>
</dbReference>
<keyword evidence="5 7" id="KW-0472">Membrane</keyword>
<feature type="transmembrane region" description="Helical" evidence="7">
    <location>
        <begin position="479"/>
        <end position="496"/>
    </location>
</feature>
<comment type="subcellular location">
    <subcellularLocation>
        <location evidence="1">Membrane</location>
        <topology evidence="1">Multi-pass membrane protein</topology>
    </subcellularLocation>
</comment>
<feature type="transmembrane region" description="Helical" evidence="7">
    <location>
        <begin position="261"/>
        <end position="279"/>
    </location>
</feature>
<comment type="similarity">
    <text evidence="2">Belongs to the multi antimicrobial extrusion (MATE) (TC 2.A.66.1) family.</text>
</comment>
<dbReference type="NCBIfam" id="TIGR00797">
    <property type="entry name" value="matE"/>
    <property type="match status" value="1"/>
</dbReference>
<dbReference type="Proteomes" id="UP000799767">
    <property type="component" value="Unassembled WGS sequence"/>
</dbReference>
<feature type="transmembrane region" description="Helical" evidence="7">
    <location>
        <begin position="401"/>
        <end position="426"/>
    </location>
</feature>
<dbReference type="EMBL" id="MU001635">
    <property type="protein sequence ID" value="KAF2483014.1"/>
    <property type="molecule type" value="Genomic_DNA"/>
</dbReference>
<keyword evidence="3 7" id="KW-0812">Transmembrane</keyword>
<dbReference type="GO" id="GO:0042910">
    <property type="term" value="F:xenobiotic transmembrane transporter activity"/>
    <property type="evidence" value="ECO:0007669"/>
    <property type="project" value="InterPro"/>
</dbReference>